<comment type="caution">
    <text evidence="1">The sequence shown here is derived from an EMBL/GenBank/DDBJ whole genome shotgun (WGS) entry which is preliminary data.</text>
</comment>
<dbReference type="AlphaFoldDB" id="A0A4R0PEF1"/>
<evidence type="ECO:0008006" key="3">
    <source>
        <dbReference type="Google" id="ProtNLM"/>
    </source>
</evidence>
<protein>
    <recommendedName>
        <fullName evidence="3">Large polyvalent protein associated domain-containing protein</fullName>
    </recommendedName>
</protein>
<organism evidence="1 2">
    <name type="scientific">Oricola cellulosilytica</name>
    <dbReference type="NCBI Taxonomy" id="1429082"/>
    <lineage>
        <taxon>Bacteria</taxon>
        <taxon>Pseudomonadati</taxon>
        <taxon>Pseudomonadota</taxon>
        <taxon>Alphaproteobacteria</taxon>
        <taxon>Hyphomicrobiales</taxon>
        <taxon>Ahrensiaceae</taxon>
        <taxon>Oricola</taxon>
    </lineage>
</organism>
<keyword evidence="2" id="KW-1185">Reference proteome</keyword>
<name>A0A4R0PEF1_9HYPH</name>
<dbReference type="RefSeq" id="WP_131566835.1">
    <property type="nucleotide sequence ID" value="NZ_JAINFK010000004.1"/>
</dbReference>
<sequence>MSFYFGSPSSSALHTFAGGEAGLGEIWSAARDAAVYIDNTMARSRAIEEAYDRRIDAIREATGAKLANPARSAFSGMPDREELAFMRPGENRYAAARRRFGLELAALVEKFPGDQNAIAAHRPIEEDARAIAREADEQLALYSSSRPGFGKWMAVLGGGVAGSLRDPIQVTTLLIGGGPGAARTVAGRILTAAAREAVVNGAVEAALQPMVQAWRKEAGLDAGIDEALRNVLFAAGMGAGFGAIVQGGTEAVRTLRRAPPEAVDRASEALAGETGIRERLRRAIGGDARAAEAELPQIREALAPEARGALDAAQTTRHFDAGRPKAIAGEAHDRAQTAAHRILESPPEEAPKFEIDAGHIERIVEAIMPEASRPKSSRPQTLTEFLAKHGGIDAGDAEIRRSDLARISIPFKGRLAREGGMKLERARELAAQNGYMWEFGPVDQATATTTPDDLTQLLLREARGERIVTLDQMEIDADFDGGRQLVEEYAHAVLTEGGPGLDDVIVIRAMELMRDEGAMAGEALTRALPDDPGRAGAAPDGWTDAELLAASEDRGLEPFAGDIADTFDNPEKYAVTDLDIEEFGAALVPDDEDRLIPLSERMEQLAREDDYAAILEACRV</sequence>
<proteinExistence type="predicted"/>
<evidence type="ECO:0000313" key="1">
    <source>
        <dbReference type="EMBL" id="TCD15143.1"/>
    </source>
</evidence>
<gene>
    <name evidence="1" type="ORF">E0D97_06230</name>
</gene>
<dbReference type="EMBL" id="SJST01000002">
    <property type="protein sequence ID" value="TCD15143.1"/>
    <property type="molecule type" value="Genomic_DNA"/>
</dbReference>
<reference evidence="1 2" key="1">
    <citation type="journal article" date="2015" name="Antonie Van Leeuwenhoek">
        <title>Oricola cellulosilytica gen. nov., sp. nov., a cellulose-degrading bacterium of the family Phyllobacteriaceae isolated from surface seashore water, and emended descriptions of Mesorhizobium loti and Phyllobacterium myrsinacearum.</title>
        <authorList>
            <person name="Hameed A."/>
            <person name="Shahina M."/>
            <person name="Lai W.A."/>
            <person name="Lin S.Y."/>
            <person name="Young L.S."/>
            <person name="Liu Y.C."/>
            <person name="Hsu Y.H."/>
            <person name="Young C.C."/>
        </authorList>
    </citation>
    <scope>NUCLEOTIDE SEQUENCE [LARGE SCALE GENOMIC DNA]</scope>
    <source>
        <strain evidence="1 2">KCTC 52183</strain>
    </source>
</reference>
<accession>A0A4R0PEF1</accession>
<dbReference type="OrthoDB" id="8114941at2"/>
<dbReference type="Proteomes" id="UP000291301">
    <property type="component" value="Unassembled WGS sequence"/>
</dbReference>
<evidence type="ECO:0000313" key="2">
    <source>
        <dbReference type="Proteomes" id="UP000291301"/>
    </source>
</evidence>